<feature type="region of interest" description="Disordered" evidence="1">
    <location>
        <begin position="75"/>
        <end position="102"/>
    </location>
</feature>
<dbReference type="PROSITE" id="PS50234">
    <property type="entry name" value="VWFA"/>
    <property type="match status" value="1"/>
</dbReference>
<feature type="compositionally biased region" description="Polar residues" evidence="1">
    <location>
        <begin position="84"/>
        <end position="102"/>
    </location>
</feature>
<organism evidence="4 5">
    <name type="scientific">Blastopirellula marina</name>
    <dbReference type="NCBI Taxonomy" id="124"/>
    <lineage>
        <taxon>Bacteria</taxon>
        <taxon>Pseudomonadati</taxon>
        <taxon>Planctomycetota</taxon>
        <taxon>Planctomycetia</taxon>
        <taxon>Pirellulales</taxon>
        <taxon>Pirellulaceae</taxon>
        <taxon>Blastopirellula</taxon>
    </lineage>
</organism>
<dbReference type="InterPro" id="IPR036465">
    <property type="entry name" value="vWFA_dom_sf"/>
</dbReference>
<dbReference type="Proteomes" id="UP000239388">
    <property type="component" value="Unassembled WGS sequence"/>
</dbReference>
<keyword evidence="2" id="KW-1133">Transmembrane helix</keyword>
<keyword evidence="2" id="KW-0472">Membrane</keyword>
<dbReference type="EMBL" id="PUIB01000018">
    <property type="protein sequence ID" value="PQO33034.1"/>
    <property type="molecule type" value="Genomic_DNA"/>
</dbReference>
<dbReference type="PANTHER" id="PTHR46503:SF1">
    <property type="entry name" value="INTER-ALPHA-TRYPSIN INHIBITOR HEAVY CHAIN-LIKE PROTEIN"/>
    <property type="match status" value="1"/>
</dbReference>
<dbReference type="InterPro" id="IPR002035">
    <property type="entry name" value="VWF_A"/>
</dbReference>
<name>A0A2S8FMF1_9BACT</name>
<feature type="transmembrane region" description="Helical" evidence="2">
    <location>
        <begin position="33"/>
        <end position="52"/>
    </location>
</feature>
<sequence length="340" mass="36361">MVVMVMADSTAQLESIQPADQTAWVKSRRTMPAWLMSLLIHALIGTLLILTVQTVSKGIGDEPARKGTIALANRSAESTEYESNDNAANATGQQTSDAQQAEQAIDSALPALDLPPSDIGNLLPRGDESIGGQQSDGLPSAGSQLEGGAPSKGGLGDEGTTTVFGAEGKGSRFVYVFDRSASMTGAPLNAAKAELLKSLDDLQKLHQFAIIFYNQEPLAFSPRGDRPQLVFADEQGKNLAKQFVRGVIASGGTKHLDALKLALKMNPDVIFFLTDADQPALLPHELEEIHRLNRGISIHAIEFGYGKYDGRRNFLVKLAEGNDGKHVYVDISGLRGSSSY</sequence>
<dbReference type="Gene3D" id="3.40.50.410">
    <property type="entry name" value="von Willebrand factor, type A domain"/>
    <property type="match status" value="1"/>
</dbReference>
<feature type="domain" description="VWFA" evidence="3">
    <location>
        <begin position="172"/>
        <end position="328"/>
    </location>
</feature>
<feature type="region of interest" description="Disordered" evidence="1">
    <location>
        <begin position="116"/>
        <end position="163"/>
    </location>
</feature>
<dbReference type="PANTHER" id="PTHR46503">
    <property type="entry name" value="INTER-ALPHA-TRYPSIN INHIBITOR HEAVY CHAIN-LIKE PROTEIN"/>
    <property type="match status" value="1"/>
</dbReference>
<accession>A0A2S8FMF1</accession>
<proteinExistence type="predicted"/>
<dbReference type="SUPFAM" id="SSF53300">
    <property type="entry name" value="vWA-like"/>
    <property type="match status" value="1"/>
</dbReference>
<protein>
    <recommendedName>
        <fullName evidence="3">VWFA domain-containing protein</fullName>
    </recommendedName>
</protein>
<dbReference type="AlphaFoldDB" id="A0A2S8FMF1"/>
<evidence type="ECO:0000256" key="1">
    <source>
        <dbReference type="SAM" id="MobiDB-lite"/>
    </source>
</evidence>
<evidence type="ECO:0000313" key="5">
    <source>
        <dbReference type="Proteomes" id="UP000239388"/>
    </source>
</evidence>
<evidence type="ECO:0000256" key="2">
    <source>
        <dbReference type="SAM" id="Phobius"/>
    </source>
</evidence>
<comment type="caution">
    <text evidence="4">The sequence shown here is derived from an EMBL/GenBank/DDBJ whole genome shotgun (WGS) entry which is preliminary data.</text>
</comment>
<reference evidence="4 5" key="1">
    <citation type="submission" date="2018-02" db="EMBL/GenBank/DDBJ databases">
        <title>Comparative genomes isolates from brazilian mangrove.</title>
        <authorList>
            <person name="Araujo J.E."/>
            <person name="Taketani R.G."/>
            <person name="Silva M.C.P."/>
            <person name="Loureco M.V."/>
            <person name="Andreote F.D."/>
        </authorList>
    </citation>
    <scope>NUCLEOTIDE SEQUENCE [LARGE SCALE GENOMIC DNA]</scope>
    <source>
        <strain evidence="4 5">NAP PRIS-MGV</strain>
    </source>
</reference>
<keyword evidence="2" id="KW-0812">Transmembrane</keyword>
<gene>
    <name evidence="4" type="ORF">C5Y98_18030</name>
</gene>
<evidence type="ECO:0000313" key="4">
    <source>
        <dbReference type="EMBL" id="PQO33034.1"/>
    </source>
</evidence>
<feature type="compositionally biased region" description="Polar residues" evidence="1">
    <location>
        <begin position="131"/>
        <end position="143"/>
    </location>
</feature>
<evidence type="ECO:0000259" key="3">
    <source>
        <dbReference type="PROSITE" id="PS50234"/>
    </source>
</evidence>